<organism evidence="5 6">
    <name type="scientific">Oedothorax gibbosus</name>
    <dbReference type="NCBI Taxonomy" id="931172"/>
    <lineage>
        <taxon>Eukaryota</taxon>
        <taxon>Metazoa</taxon>
        <taxon>Ecdysozoa</taxon>
        <taxon>Arthropoda</taxon>
        <taxon>Chelicerata</taxon>
        <taxon>Arachnida</taxon>
        <taxon>Araneae</taxon>
        <taxon>Araneomorphae</taxon>
        <taxon>Entelegynae</taxon>
        <taxon>Araneoidea</taxon>
        <taxon>Linyphiidae</taxon>
        <taxon>Erigoninae</taxon>
        <taxon>Oedothorax</taxon>
    </lineage>
</organism>
<evidence type="ECO:0000256" key="3">
    <source>
        <dbReference type="SAM" id="MobiDB-lite"/>
    </source>
</evidence>
<dbReference type="Proteomes" id="UP000827092">
    <property type="component" value="Unassembled WGS sequence"/>
</dbReference>
<dbReference type="GO" id="GO:0003676">
    <property type="term" value="F:nucleic acid binding"/>
    <property type="evidence" value="ECO:0007669"/>
    <property type="project" value="InterPro"/>
</dbReference>
<protein>
    <recommendedName>
        <fullName evidence="4">Far upstream element-binding protein C-terminal domain-containing protein</fullName>
    </recommendedName>
</protein>
<keyword evidence="2" id="KW-0539">Nucleus</keyword>
<keyword evidence="6" id="KW-1185">Reference proteome</keyword>
<dbReference type="AlphaFoldDB" id="A0AAV6TNS0"/>
<dbReference type="Pfam" id="PF09005">
    <property type="entry name" value="FUBP_C"/>
    <property type="match status" value="1"/>
</dbReference>
<evidence type="ECO:0000256" key="2">
    <source>
        <dbReference type="ARBA" id="ARBA00023242"/>
    </source>
</evidence>
<feature type="compositionally biased region" description="Low complexity" evidence="3">
    <location>
        <begin position="246"/>
        <end position="266"/>
    </location>
</feature>
<evidence type="ECO:0000313" key="6">
    <source>
        <dbReference type="Proteomes" id="UP000827092"/>
    </source>
</evidence>
<sequence length="343" mass="36572">VARRALPSTSRRSHVEIGGCTPFTPKEKFFTFRGFSPTVEHEKQLIAGAGGEGVQFEQQGGPPGGPNHQGGPQGPGGYQQFQQPYPGQPSPGGPMEASLVGEVAPPMASPGPISSRHHNSPQETPPKLRLMRMQPRGPLTTPTTTSPGPSPGQRPNHKHSPSDSAPAATAAAVGGGAGTGQADYSAPWVEYYRSLGMHRLVPPPKPQEGCPCRGSTAPGGRAPVAGFLRVRTQAPPPSSSTPQPYPGYGYAAYGAQQGQQPAPYQAHPQWTDSSSSSDGPRIASQYECPRLFLLIITLCFRKNHQNRTEVLFHAPLFRPALSTLRVPTLLIKHWTVPKFENAL</sequence>
<evidence type="ECO:0000259" key="4">
    <source>
        <dbReference type="Pfam" id="PF09005"/>
    </source>
</evidence>
<comment type="caution">
    <text evidence="5">The sequence shown here is derived from an EMBL/GenBank/DDBJ whole genome shotgun (WGS) entry which is preliminary data.</text>
</comment>
<feature type="domain" description="Far upstream element-binding protein C-terminal" evidence="4">
    <location>
        <begin position="176"/>
        <end position="199"/>
    </location>
</feature>
<dbReference type="GO" id="GO:0006355">
    <property type="term" value="P:regulation of DNA-templated transcription"/>
    <property type="evidence" value="ECO:0007669"/>
    <property type="project" value="InterPro"/>
</dbReference>
<feature type="compositionally biased region" description="Pro residues" evidence="3">
    <location>
        <begin position="234"/>
        <end position="245"/>
    </location>
</feature>
<comment type="subcellular location">
    <subcellularLocation>
        <location evidence="1">Nucleus</location>
    </subcellularLocation>
</comment>
<feature type="compositionally biased region" description="Polar residues" evidence="3">
    <location>
        <begin position="268"/>
        <end position="278"/>
    </location>
</feature>
<reference evidence="5 6" key="1">
    <citation type="journal article" date="2022" name="Nat. Ecol. Evol.">
        <title>A masculinizing supergene underlies an exaggerated male reproductive morph in a spider.</title>
        <authorList>
            <person name="Hendrickx F."/>
            <person name="De Corte Z."/>
            <person name="Sonet G."/>
            <person name="Van Belleghem S.M."/>
            <person name="Kostlbacher S."/>
            <person name="Vangestel C."/>
        </authorList>
    </citation>
    <scope>NUCLEOTIDE SEQUENCE [LARGE SCALE GENOMIC DNA]</scope>
    <source>
        <strain evidence="5">W744_W776</strain>
    </source>
</reference>
<feature type="compositionally biased region" description="Gly residues" evidence="3">
    <location>
        <begin position="67"/>
        <end position="77"/>
    </location>
</feature>
<proteinExistence type="predicted"/>
<evidence type="ECO:0000256" key="1">
    <source>
        <dbReference type="ARBA" id="ARBA00004123"/>
    </source>
</evidence>
<dbReference type="EMBL" id="JAFNEN010001785">
    <property type="protein sequence ID" value="KAG8173423.1"/>
    <property type="molecule type" value="Genomic_DNA"/>
</dbReference>
<dbReference type="GO" id="GO:0005634">
    <property type="term" value="C:nucleus"/>
    <property type="evidence" value="ECO:0007669"/>
    <property type="project" value="UniProtKB-SubCell"/>
</dbReference>
<accession>A0AAV6TNS0</accession>
<feature type="region of interest" description="Disordered" evidence="3">
    <location>
        <begin position="53"/>
        <end position="183"/>
    </location>
</feature>
<feature type="non-terminal residue" evidence="5">
    <location>
        <position position="1"/>
    </location>
</feature>
<evidence type="ECO:0000313" key="5">
    <source>
        <dbReference type="EMBL" id="KAG8173423.1"/>
    </source>
</evidence>
<feature type="compositionally biased region" description="Low complexity" evidence="3">
    <location>
        <begin position="134"/>
        <end position="154"/>
    </location>
</feature>
<name>A0AAV6TNS0_9ARAC</name>
<dbReference type="InterPro" id="IPR015096">
    <property type="entry name" value="FUBP_C"/>
</dbReference>
<feature type="region of interest" description="Disordered" evidence="3">
    <location>
        <begin position="231"/>
        <end position="279"/>
    </location>
</feature>
<gene>
    <name evidence="5" type="ORF">JTE90_002219</name>
</gene>